<dbReference type="Proteomes" id="UP000629098">
    <property type="component" value="Unassembled WGS sequence"/>
</dbReference>
<evidence type="ECO:0000259" key="2">
    <source>
        <dbReference type="PROSITE" id="PS50995"/>
    </source>
</evidence>
<sequence length="178" mass="19682">MKRKISHRPTSSSASSSTASNQSASVDWEPLPSCLSCWTGFVLHWVADLGEQFFTNTVAPLGLRPNQVVILQLLASEGPIVQARLSDKLRVDKATMVTLLNELESQGLIERQPHRCDRRAFEVHILEAGLQRLQEAEKVSIAATKHFFGALTPTEQQTLHDLLSRLATNNAPHLPPSK</sequence>
<dbReference type="SMART" id="SM00347">
    <property type="entry name" value="HTH_MARR"/>
    <property type="match status" value="1"/>
</dbReference>
<dbReference type="PANTHER" id="PTHR33164">
    <property type="entry name" value="TRANSCRIPTIONAL REGULATOR, MARR FAMILY"/>
    <property type="match status" value="1"/>
</dbReference>
<dbReference type="PANTHER" id="PTHR33164:SF43">
    <property type="entry name" value="HTH-TYPE TRANSCRIPTIONAL REPRESSOR YETL"/>
    <property type="match status" value="1"/>
</dbReference>
<dbReference type="PRINTS" id="PR00598">
    <property type="entry name" value="HTHMARR"/>
</dbReference>
<evidence type="ECO:0000256" key="1">
    <source>
        <dbReference type="SAM" id="MobiDB-lite"/>
    </source>
</evidence>
<feature type="domain" description="HTH marR-type" evidence="2">
    <location>
        <begin position="1"/>
        <end position="168"/>
    </location>
</feature>
<dbReference type="Gene3D" id="1.10.10.10">
    <property type="entry name" value="Winged helix-like DNA-binding domain superfamily/Winged helix DNA-binding domain"/>
    <property type="match status" value="1"/>
</dbReference>
<feature type="region of interest" description="Disordered" evidence="1">
    <location>
        <begin position="1"/>
        <end position="22"/>
    </location>
</feature>
<evidence type="ECO:0000313" key="3">
    <source>
        <dbReference type="EMBL" id="MBD2771745.1"/>
    </source>
</evidence>
<feature type="compositionally biased region" description="Low complexity" evidence="1">
    <location>
        <begin position="11"/>
        <end position="22"/>
    </location>
</feature>
<reference evidence="3" key="1">
    <citation type="submission" date="2020-09" db="EMBL/GenBank/DDBJ databases">
        <title>Iningainema tapete sp. nov. (Scytonemataceae, Cyanobacteria) from greenhouses in central Florida (USA) produces two types of nodularin with biosynthetic potential for microcystin-LR and anabaenopeptins.</title>
        <authorList>
            <person name="Berthold D.E."/>
            <person name="Lefler F.W."/>
            <person name="Huang I.-S."/>
            <person name="Abdulla H."/>
            <person name="Zimba P.V."/>
            <person name="Laughinghouse H.D. IV."/>
        </authorList>
    </citation>
    <scope>NUCLEOTIDE SEQUENCE</scope>
    <source>
        <strain evidence="3">BLCCT55</strain>
    </source>
</reference>
<gene>
    <name evidence="3" type="ORF">ICL16_06445</name>
</gene>
<dbReference type="InterPro" id="IPR036390">
    <property type="entry name" value="WH_DNA-bd_sf"/>
</dbReference>
<keyword evidence="4" id="KW-1185">Reference proteome</keyword>
<dbReference type="InterPro" id="IPR000835">
    <property type="entry name" value="HTH_MarR-typ"/>
</dbReference>
<dbReference type="GO" id="GO:0003700">
    <property type="term" value="F:DNA-binding transcription factor activity"/>
    <property type="evidence" value="ECO:0007669"/>
    <property type="project" value="InterPro"/>
</dbReference>
<dbReference type="SUPFAM" id="SSF46785">
    <property type="entry name" value="Winged helix' DNA-binding domain"/>
    <property type="match status" value="1"/>
</dbReference>
<dbReference type="EMBL" id="JACXAE010000027">
    <property type="protein sequence ID" value="MBD2771745.1"/>
    <property type="molecule type" value="Genomic_DNA"/>
</dbReference>
<name>A0A8J6XF67_9CYAN</name>
<accession>A0A8J6XF67</accession>
<protein>
    <submittedName>
        <fullName evidence="3">Winged helix-turn-helix transcriptional regulator</fullName>
    </submittedName>
</protein>
<dbReference type="AlphaFoldDB" id="A0A8J6XF67"/>
<dbReference type="PROSITE" id="PS50995">
    <property type="entry name" value="HTH_MARR_2"/>
    <property type="match status" value="1"/>
</dbReference>
<dbReference type="GO" id="GO:0006950">
    <property type="term" value="P:response to stress"/>
    <property type="evidence" value="ECO:0007669"/>
    <property type="project" value="TreeGrafter"/>
</dbReference>
<evidence type="ECO:0000313" key="4">
    <source>
        <dbReference type="Proteomes" id="UP000629098"/>
    </source>
</evidence>
<dbReference type="InterPro" id="IPR039422">
    <property type="entry name" value="MarR/SlyA-like"/>
</dbReference>
<organism evidence="3 4">
    <name type="scientific">Iningainema tapete BLCC-T55</name>
    <dbReference type="NCBI Taxonomy" id="2748662"/>
    <lineage>
        <taxon>Bacteria</taxon>
        <taxon>Bacillati</taxon>
        <taxon>Cyanobacteriota</taxon>
        <taxon>Cyanophyceae</taxon>
        <taxon>Nostocales</taxon>
        <taxon>Scytonemataceae</taxon>
        <taxon>Iningainema tapete</taxon>
    </lineage>
</organism>
<dbReference type="InterPro" id="IPR036388">
    <property type="entry name" value="WH-like_DNA-bd_sf"/>
</dbReference>
<dbReference type="RefSeq" id="WP_190826033.1">
    <property type="nucleotide sequence ID" value="NZ_CAWPPI010000027.1"/>
</dbReference>
<proteinExistence type="predicted"/>
<comment type="caution">
    <text evidence="3">The sequence shown here is derived from an EMBL/GenBank/DDBJ whole genome shotgun (WGS) entry which is preliminary data.</text>
</comment>
<dbReference type="Pfam" id="PF01047">
    <property type="entry name" value="MarR"/>
    <property type="match status" value="1"/>
</dbReference>